<reference evidence="12 13" key="1">
    <citation type="journal article" date="2016" name="Nat. Commun.">
        <title>Thousands of microbial genomes shed light on interconnected biogeochemical processes in an aquifer system.</title>
        <authorList>
            <person name="Anantharaman K."/>
            <person name="Brown C.T."/>
            <person name="Hug L.A."/>
            <person name="Sharon I."/>
            <person name="Castelle C.J."/>
            <person name="Probst A.J."/>
            <person name="Thomas B.C."/>
            <person name="Singh A."/>
            <person name="Wilkins M.J."/>
            <person name="Karaoz U."/>
            <person name="Brodie E.L."/>
            <person name="Williams K.H."/>
            <person name="Hubbard S.S."/>
            <person name="Banfield J.F."/>
        </authorList>
    </citation>
    <scope>NUCLEOTIDE SEQUENCE [LARGE SCALE GENOMIC DNA]</scope>
</reference>
<name>A0A1F5NYI3_9BACT</name>
<dbReference type="NCBIfam" id="TIGR01488">
    <property type="entry name" value="HAD-SF-IB"/>
    <property type="match status" value="1"/>
</dbReference>
<evidence type="ECO:0000256" key="9">
    <source>
        <dbReference type="ARBA" id="ARBA00048138"/>
    </source>
</evidence>
<evidence type="ECO:0000259" key="11">
    <source>
        <dbReference type="PROSITE" id="PS50017"/>
    </source>
</evidence>
<proteinExistence type="predicted"/>
<dbReference type="Pfam" id="PF00702">
    <property type="entry name" value="Hydrolase"/>
    <property type="match status" value="1"/>
</dbReference>
<protein>
    <recommendedName>
        <fullName evidence="3">phosphoserine phosphatase</fullName>
        <ecNumber evidence="3">3.1.3.3</ecNumber>
    </recommendedName>
</protein>
<comment type="catalytic activity">
    <reaction evidence="10">
        <text>O-phospho-D-serine + H2O = D-serine + phosphate</text>
        <dbReference type="Rhea" id="RHEA:24873"/>
        <dbReference type="ChEBI" id="CHEBI:15377"/>
        <dbReference type="ChEBI" id="CHEBI:35247"/>
        <dbReference type="ChEBI" id="CHEBI:43474"/>
        <dbReference type="ChEBI" id="CHEBI:58680"/>
        <dbReference type="EC" id="3.1.3.3"/>
    </reaction>
</comment>
<keyword evidence="4" id="KW-0028">Amino-acid biosynthesis</keyword>
<dbReference type="EC" id="3.1.3.3" evidence="3"/>
<dbReference type="InterPro" id="IPR050582">
    <property type="entry name" value="HAD-like_SerB"/>
</dbReference>
<dbReference type="GO" id="GO:0005737">
    <property type="term" value="C:cytoplasm"/>
    <property type="evidence" value="ECO:0007669"/>
    <property type="project" value="TreeGrafter"/>
</dbReference>
<evidence type="ECO:0000313" key="12">
    <source>
        <dbReference type="EMBL" id="OGE82707.1"/>
    </source>
</evidence>
<organism evidence="12 13">
    <name type="scientific">Candidatus Doudnabacteria bacterium RIFCSPHIGHO2_01_FULL_49_9</name>
    <dbReference type="NCBI Taxonomy" id="1817827"/>
    <lineage>
        <taxon>Bacteria</taxon>
        <taxon>Candidatus Doudnaibacteriota</taxon>
    </lineage>
</organism>
<evidence type="ECO:0000313" key="13">
    <source>
        <dbReference type="Proteomes" id="UP000176339"/>
    </source>
</evidence>
<keyword evidence="7" id="KW-0460">Magnesium</keyword>
<dbReference type="SUPFAM" id="SSF56784">
    <property type="entry name" value="HAD-like"/>
    <property type="match status" value="1"/>
</dbReference>
<comment type="cofactor">
    <cofactor evidence="1">
        <name>Mg(2+)</name>
        <dbReference type="ChEBI" id="CHEBI:18420"/>
    </cofactor>
</comment>
<dbReference type="GO" id="GO:0007165">
    <property type="term" value="P:signal transduction"/>
    <property type="evidence" value="ECO:0007669"/>
    <property type="project" value="InterPro"/>
</dbReference>
<evidence type="ECO:0000256" key="3">
    <source>
        <dbReference type="ARBA" id="ARBA00012640"/>
    </source>
</evidence>
<dbReference type="PANTHER" id="PTHR43344">
    <property type="entry name" value="PHOSPHOSERINE PHOSPHATASE"/>
    <property type="match status" value="1"/>
</dbReference>
<dbReference type="GO" id="GO:0000287">
    <property type="term" value="F:magnesium ion binding"/>
    <property type="evidence" value="ECO:0007669"/>
    <property type="project" value="TreeGrafter"/>
</dbReference>
<dbReference type="Gene3D" id="3.40.50.1000">
    <property type="entry name" value="HAD superfamily/HAD-like"/>
    <property type="match status" value="1"/>
</dbReference>
<comment type="catalytic activity">
    <reaction evidence="9">
        <text>O-phospho-L-serine + H2O = L-serine + phosphate</text>
        <dbReference type="Rhea" id="RHEA:21208"/>
        <dbReference type="ChEBI" id="CHEBI:15377"/>
        <dbReference type="ChEBI" id="CHEBI:33384"/>
        <dbReference type="ChEBI" id="CHEBI:43474"/>
        <dbReference type="ChEBI" id="CHEBI:57524"/>
        <dbReference type="EC" id="3.1.3.3"/>
    </reaction>
</comment>
<evidence type="ECO:0000256" key="1">
    <source>
        <dbReference type="ARBA" id="ARBA00001946"/>
    </source>
</evidence>
<sequence>MNNKIKAVVFDIDGTLMPEFPELRSWLRLTSDLGLSADELEKIFQDMRNGKISYPQAKTELIKLWQSFGKATKKEFSEIFSNWALKEDAEPIFKYLNGKGYKTGLITGSVDLFAEIVARKVGADEWYANTELMWDEAGKLDDFVYTLKQGEKKLEQFKAFCAKNMLLPTECAAVGDGENDVEIFKASGHGIAVHSPSSLHLDPFAWKKVKDLGEIEQLLP</sequence>
<accession>A0A1F5NYI3</accession>
<evidence type="ECO:0000256" key="5">
    <source>
        <dbReference type="ARBA" id="ARBA00022723"/>
    </source>
</evidence>
<dbReference type="PROSITE" id="PS50017">
    <property type="entry name" value="DEATH_DOMAIN"/>
    <property type="match status" value="1"/>
</dbReference>
<evidence type="ECO:0000256" key="7">
    <source>
        <dbReference type="ARBA" id="ARBA00022842"/>
    </source>
</evidence>
<evidence type="ECO:0000256" key="8">
    <source>
        <dbReference type="ARBA" id="ARBA00023299"/>
    </source>
</evidence>
<comment type="caution">
    <text evidence="12">The sequence shown here is derived from an EMBL/GenBank/DDBJ whole genome shotgun (WGS) entry which is preliminary data.</text>
</comment>
<dbReference type="GO" id="GO:0036424">
    <property type="term" value="F:L-phosphoserine phosphatase activity"/>
    <property type="evidence" value="ECO:0007669"/>
    <property type="project" value="TreeGrafter"/>
</dbReference>
<keyword evidence="8" id="KW-0718">Serine biosynthesis</keyword>
<keyword evidence="5" id="KW-0479">Metal-binding</keyword>
<dbReference type="EMBL" id="MFEN01000065">
    <property type="protein sequence ID" value="OGE82707.1"/>
    <property type="molecule type" value="Genomic_DNA"/>
</dbReference>
<keyword evidence="6" id="KW-0378">Hydrolase</keyword>
<comment type="pathway">
    <text evidence="2">Amino-acid biosynthesis; L-serine biosynthesis; L-serine from 3-phospho-D-glycerate: step 3/3.</text>
</comment>
<dbReference type="InterPro" id="IPR036412">
    <property type="entry name" value="HAD-like_sf"/>
</dbReference>
<feature type="domain" description="Death" evidence="11">
    <location>
        <begin position="25"/>
        <end position="96"/>
    </location>
</feature>
<evidence type="ECO:0000256" key="10">
    <source>
        <dbReference type="ARBA" id="ARBA00048523"/>
    </source>
</evidence>
<evidence type="ECO:0000256" key="2">
    <source>
        <dbReference type="ARBA" id="ARBA00005135"/>
    </source>
</evidence>
<gene>
    <name evidence="12" type="ORF">A2846_01590</name>
</gene>
<evidence type="ECO:0000256" key="4">
    <source>
        <dbReference type="ARBA" id="ARBA00022605"/>
    </source>
</evidence>
<dbReference type="GO" id="GO:0006564">
    <property type="term" value="P:L-serine biosynthetic process"/>
    <property type="evidence" value="ECO:0007669"/>
    <property type="project" value="UniProtKB-KW"/>
</dbReference>
<dbReference type="Proteomes" id="UP000176339">
    <property type="component" value="Unassembled WGS sequence"/>
</dbReference>
<dbReference type="AlphaFoldDB" id="A0A1F5NYI3"/>
<dbReference type="InterPro" id="IPR023214">
    <property type="entry name" value="HAD_sf"/>
</dbReference>
<dbReference type="InterPro" id="IPR000488">
    <property type="entry name" value="Death_dom"/>
</dbReference>
<evidence type="ECO:0000256" key="6">
    <source>
        <dbReference type="ARBA" id="ARBA00022801"/>
    </source>
</evidence>
<dbReference type="PANTHER" id="PTHR43344:SF2">
    <property type="entry name" value="PHOSPHOSERINE PHOSPHATASE"/>
    <property type="match status" value="1"/>
</dbReference>